<dbReference type="PANTHER" id="PTHR11814">
    <property type="entry name" value="SULFATE TRANSPORTER"/>
    <property type="match status" value="1"/>
</dbReference>
<evidence type="ECO:0000256" key="2">
    <source>
        <dbReference type="ARBA" id="ARBA00022692"/>
    </source>
</evidence>
<feature type="transmembrane region" description="Helical" evidence="5">
    <location>
        <begin position="218"/>
        <end position="246"/>
    </location>
</feature>
<dbReference type="InterPro" id="IPR036513">
    <property type="entry name" value="STAS_dom_sf"/>
</dbReference>
<feature type="transmembrane region" description="Helical" evidence="5">
    <location>
        <begin position="67"/>
        <end position="83"/>
    </location>
</feature>
<feature type="domain" description="STAS" evidence="6">
    <location>
        <begin position="456"/>
        <end position="568"/>
    </location>
</feature>
<protein>
    <submittedName>
        <fullName evidence="7">SulP family inorganic anion transporter</fullName>
    </submittedName>
</protein>
<keyword evidence="3 5" id="KW-1133">Transmembrane helix</keyword>
<feature type="transmembrane region" description="Helical" evidence="5">
    <location>
        <begin position="139"/>
        <end position="160"/>
    </location>
</feature>
<reference evidence="8" key="1">
    <citation type="journal article" date="2019" name="Int. J. Syst. Evol. Microbiol.">
        <title>The Global Catalogue of Microorganisms (GCM) 10K type strain sequencing project: providing services to taxonomists for standard genome sequencing and annotation.</title>
        <authorList>
            <consortium name="The Broad Institute Genomics Platform"/>
            <consortium name="The Broad Institute Genome Sequencing Center for Infectious Disease"/>
            <person name="Wu L."/>
            <person name="Ma J."/>
        </authorList>
    </citation>
    <scope>NUCLEOTIDE SEQUENCE [LARGE SCALE GENOMIC DNA]</scope>
    <source>
        <strain evidence="8">KCTC 42964</strain>
    </source>
</reference>
<gene>
    <name evidence="7" type="ORF">ACFOGJ_25200</name>
</gene>
<keyword evidence="2 5" id="KW-0812">Transmembrane</keyword>
<comment type="caution">
    <text evidence="7">The sequence shown here is derived from an EMBL/GenBank/DDBJ whole genome shotgun (WGS) entry which is preliminary data.</text>
</comment>
<comment type="subcellular location">
    <subcellularLocation>
        <location evidence="1">Membrane</location>
        <topology evidence="1">Multi-pass membrane protein</topology>
    </subcellularLocation>
</comment>
<feature type="transmembrane region" description="Helical" evidence="5">
    <location>
        <begin position="266"/>
        <end position="288"/>
    </location>
</feature>
<accession>A0ABV7L7T6</accession>
<dbReference type="CDD" id="cd07042">
    <property type="entry name" value="STAS_SulP_like_sulfate_transporter"/>
    <property type="match status" value="1"/>
</dbReference>
<evidence type="ECO:0000256" key="4">
    <source>
        <dbReference type="ARBA" id="ARBA00023136"/>
    </source>
</evidence>
<organism evidence="7 8">
    <name type="scientific">Marinibaculum pumilum</name>
    <dbReference type="NCBI Taxonomy" id="1766165"/>
    <lineage>
        <taxon>Bacteria</taxon>
        <taxon>Pseudomonadati</taxon>
        <taxon>Pseudomonadota</taxon>
        <taxon>Alphaproteobacteria</taxon>
        <taxon>Rhodospirillales</taxon>
        <taxon>Rhodospirillaceae</taxon>
        <taxon>Marinibaculum</taxon>
    </lineage>
</organism>
<evidence type="ECO:0000256" key="3">
    <source>
        <dbReference type="ARBA" id="ARBA00022989"/>
    </source>
</evidence>
<feature type="transmembrane region" description="Helical" evidence="5">
    <location>
        <begin position="335"/>
        <end position="355"/>
    </location>
</feature>
<dbReference type="InterPro" id="IPR002645">
    <property type="entry name" value="STAS_dom"/>
</dbReference>
<feature type="transmembrane region" description="Helical" evidence="5">
    <location>
        <begin position="180"/>
        <end position="206"/>
    </location>
</feature>
<evidence type="ECO:0000256" key="1">
    <source>
        <dbReference type="ARBA" id="ARBA00004141"/>
    </source>
</evidence>
<feature type="transmembrane region" description="Helical" evidence="5">
    <location>
        <begin position="361"/>
        <end position="379"/>
    </location>
</feature>
<keyword evidence="8" id="KW-1185">Reference proteome</keyword>
<dbReference type="Pfam" id="PF00916">
    <property type="entry name" value="Sulfate_transp"/>
    <property type="match status" value="1"/>
</dbReference>
<proteinExistence type="predicted"/>
<dbReference type="RefSeq" id="WP_379905859.1">
    <property type="nucleotide sequence ID" value="NZ_JBHRTR010000048.1"/>
</dbReference>
<evidence type="ECO:0000256" key="5">
    <source>
        <dbReference type="SAM" id="Phobius"/>
    </source>
</evidence>
<dbReference type="EMBL" id="JBHRTR010000048">
    <property type="protein sequence ID" value="MFC3230570.1"/>
    <property type="molecule type" value="Genomic_DNA"/>
</dbReference>
<name>A0ABV7L7T6_9PROT</name>
<sequence>MSTRPAAMLPPPEPGFLELYTPKLVTILREGYGLRQLRADAVAGLTVAIVALPLSMAIAIASGASPAQGLYTAIVGGFLVSALSGSRFQIGGPAGAFIVLVAATVQAHGMDGLILAVILSGLMLVAVGLLRLGSYVKLIPYPVTIGFTAGIAVIIFASQVKPLLGLTLPAAEPGPLLQKLPVLWAALPGLEPAALALSAGTIVLIVGLKRLRPGWPGMLLAVAAAGAATALLDLPVATIGSAFGGIPDSLPLPSWPQFDLEKMGDVLPNAVAFCLLGAIESLLSAVVADGMTGRRHRSNCELVAQGVANIGSGLFGGICVTGTIARTATNVRAGAHGPVAGMLHALFLLAFILVAAPLARFIPLAGLAGVLAVVAWNMVERHAIAGLLRSSRGDAAVLAVTFGLTIFRDLTEAIVVGFALGSVLFIHRMSKMAAVERHSPFVQEDRADGAPDDRQPYEGAAADPDALVYRISGPLFFGAAGSIASILDRIADSHRALVLDLSAVPFLDSTAAKVIEGLARKAGRGNGRLFLAGASPEVARMLAAQGLGPPDIGFAPSTEAALEAVRAMRAGQEPKVAPDAVRTGPWHSP</sequence>
<dbReference type="InterPro" id="IPR001902">
    <property type="entry name" value="SLC26A/SulP_fam"/>
</dbReference>
<evidence type="ECO:0000259" key="6">
    <source>
        <dbReference type="PROSITE" id="PS50801"/>
    </source>
</evidence>
<dbReference type="InterPro" id="IPR011547">
    <property type="entry name" value="SLC26A/SulP_dom"/>
</dbReference>
<evidence type="ECO:0000313" key="8">
    <source>
        <dbReference type="Proteomes" id="UP001595528"/>
    </source>
</evidence>
<keyword evidence="4 5" id="KW-0472">Membrane</keyword>
<dbReference type="Gene3D" id="3.30.750.24">
    <property type="entry name" value="STAS domain"/>
    <property type="match status" value="1"/>
</dbReference>
<evidence type="ECO:0000313" key="7">
    <source>
        <dbReference type="EMBL" id="MFC3230570.1"/>
    </source>
</evidence>
<dbReference type="Proteomes" id="UP001595528">
    <property type="component" value="Unassembled WGS sequence"/>
</dbReference>
<feature type="transmembrane region" description="Helical" evidence="5">
    <location>
        <begin position="41"/>
        <end position="61"/>
    </location>
</feature>
<dbReference type="PROSITE" id="PS50801">
    <property type="entry name" value="STAS"/>
    <property type="match status" value="1"/>
</dbReference>
<feature type="transmembrane region" description="Helical" evidence="5">
    <location>
        <begin position="413"/>
        <end position="430"/>
    </location>
</feature>
<dbReference type="Pfam" id="PF01740">
    <property type="entry name" value="STAS"/>
    <property type="match status" value="1"/>
</dbReference>
<dbReference type="SUPFAM" id="SSF52091">
    <property type="entry name" value="SpoIIaa-like"/>
    <property type="match status" value="1"/>
</dbReference>
<feature type="transmembrane region" description="Helical" evidence="5">
    <location>
        <begin position="113"/>
        <end position="132"/>
    </location>
</feature>